<keyword evidence="2" id="KW-1185">Reference proteome</keyword>
<dbReference type="Proteomes" id="UP001152531">
    <property type="component" value="Unassembled WGS sequence"/>
</dbReference>
<organism evidence="1 2">
    <name type="scientific">[Candida] jaroonii</name>
    <dbReference type="NCBI Taxonomy" id="467808"/>
    <lineage>
        <taxon>Eukaryota</taxon>
        <taxon>Fungi</taxon>
        <taxon>Dikarya</taxon>
        <taxon>Ascomycota</taxon>
        <taxon>Saccharomycotina</taxon>
        <taxon>Pichiomycetes</taxon>
        <taxon>Debaryomycetaceae</taxon>
        <taxon>Yamadazyma</taxon>
    </lineage>
</organism>
<dbReference type="EMBL" id="CALSDN010000013">
    <property type="protein sequence ID" value="CAH6723160.1"/>
    <property type="molecule type" value="Genomic_DNA"/>
</dbReference>
<name>A0ACA9YE75_9ASCO</name>
<protein>
    <submittedName>
        <fullName evidence="1">Iron-sulfur assembly protein 2</fullName>
    </submittedName>
</protein>
<reference evidence="1" key="1">
    <citation type="submission" date="2022-06" db="EMBL/GenBank/DDBJ databases">
        <authorList>
            <person name="Legras J.-L."/>
            <person name="Devillers H."/>
            <person name="Grondin C."/>
        </authorList>
    </citation>
    <scope>NUCLEOTIDE SEQUENCE</scope>
    <source>
        <strain evidence="1">CLIB 1444</strain>
    </source>
</reference>
<comment type="caution">
    <text evidence="1">The sequence shown here is derived from an EMBL/GenBank/DDBJ whole genome shotgun (WGS) entry which is preliminary data.</text>
</comment>
<accession>A0ACA9YE75</accession>
<proteinExistence type="predicted"/>
<evidence type="ECO:0000313" key="2">
    <source>
        <dbReference type="Proteomes" id="UP001152531"/>
    </source>
</evidence>
<evidence type="ECO:0000313" key="1">
    <source>
        <dbReference type="EMBL" id="CAH6723160.1"/>
    </source>
</evidence>
<gene>
    <name evidence="1" type="ORF">CLIB1444_13S01684</name>
</gene>
<sequence length="195" mass="22023">MISTILKQTRLPLISRTIRPIISHRPIIRTNIHHYSVSSRLKPSTINSFTEDAFSKTKLVNGDTKFVMGITDKACKKLTQIAEEEGDPESSILIKVESGGCHGFQYDIKLTTLKEELSNNPEYLVFERTGDNEQARIIIDEGSLKILQRSKLDYVKELIGSQFKVIDSPYTSSSCGCGSSFDFDFEKFAKDQETF</sequence>